<keyword evidence="1" id="KW-0670">Pyruvate</keyword>
<proteinExistence type="predicted"/>
<dbReference type="Proteomes" id="UP000001964">
    <property type="component" value="Chromosome"/>
</dbReference>
<protein>
    <submittedName>
        <fullName evidence="1">Putative carboxyphosphonoenolpyruvate phosphonomutase protein</fullName>
    </submittedName>
</protein>
<dbReference type="PANTHER" id="PTHR42905:SF16">
    <property type="entry name" value="CARBOXYPHOSPHONOENOLPYRUVATE PHOSPHONOMUTASE-LIKE PROTEIN (AFU_ORTHOLOGUE AFUA_5G07230)"/>
    <property type="match status" value="1"/>
</dbReference>
<name>Q0AP56_MARMM</name>
<dbReference type="Pfam" id="PF13714">
    <property type="entry name" value="PEP_mutase"/>
    <property type="match status" value="1"/>
</dbReference>
<evidence type="ECO:0000313" key="2">
    <source>
        <dbReference type="Proteomes" id="UP000001964"/>
    </source>
</evidence>
<evidence type="ECO:0000313" key="1">
    <source>
        <dbReference type="EMBL" id="ABI65931.1"/>
    </source>
</evidence>
<dbReference type="GO" id="GO:0003824">
    <property type="term" value="F:catalytic activity"/>
    <property type="evidence" value="ECO:0007669"/>
    <property type="project" value="InterPro"/>
</dbReference>
<dbReference type="eggNOG" id="COG2513">
    <property type="taxonomic scope" value="Bacteria"/>
</dbReference>
<dbReference type="CDD" id="cd00377">
    <property type="entry name" value="ICL_PEPM"/>
    <property type="match status" value="1"/>
</dbReference>
<dbReference type="InterPro" id="IPR040442">
    <property type="entry name" value="Pyrv_kinase-like_dom_sf"/>
</dbReference>
<dbReference type="Gene3D" id="3.20.20.60">
    <property type="entry name" value="Phosphoenolpyruvate-binding domains"/>
    <property type="match status" value="1"/>
</dbReference>
<sequence precursor="true">MTRIKKAKTFAALHRRGDPLILYNIWDAGSAAAVAGAGAKALATGSHSVAEAQGWPDGEHLPLDILLAVVSRITAISDLPLSVDFESGFAREPERISANVARLLETDAVGINFEDQLIGGQPEGDLYPIYPLEEQVTRLRAVRAAADAAGVPLFVNARTDLVLRQGDISQHPALIGAVIERGQAYAEAGATGFFVPGLVTPDLIGRVVEATSLPVNLMTKPGMPDTTTLAALGVARISHGPFPYWRAMAQVRDWAAEAME</sequence>
<accession>Q0AP56</accession>
<dbReference type="EMBL" id="CP000449">
    <property type="protein sequence ID" value="ABI65931.1"/>
    <property type="molecule type" value="Genomic_DNA"/>
</dbReference>
<dbReference type="InterPro" id="IPR015813">
    <property type="entry name" value="Pyrv/PenolPyrv_kinase-like_dom"/>
</dbReference>
<keyword evidence="2" id="KW-1185">Reference proteome</keyword>
<dbReference type="AlphaFoldDB" id="Q0AP56"/>
<dbReference type="SUPFAM" id="SSF51621">
    <property type="entry name" value="Phosphoenolpyruvate/pyruvate domain"/>
    <property type="match status" value="1"/>
</dbReference>
<gene>
    <name evidence="1" type="ordered locus">Mmar10_1639</name>
</gene>
<dbReference type="RefSeq" id="WP_011643578.1">
    <property type="nucleotide sequence ID" value="NC_008347.1"/>
</dbReference>
<dbReference type="KEGG" id="mmr:Mmar10_1639"/>
<dbReference type="HOGENOM" id="CLU_027389_2_3_5"/>
<dbReference type="STRING" id="394221.Mmar10_1639"/>
<dbReference type="OrthoDB" id="9785398at2"/>
<organism evidence="1 2">
    <name type="scientific">Maricaulis maris (strain MCS10)</name>
    <name type="common">Caulobacter maris</name>
    <dbReference type="NCBI Taxonomy" id="394221"/>
    <lineage>
        <taxon>Bacteria</taxon>
        <taxon>Pseudomonadati</taxon>
        <taxon>Pseudomonadota</taxon>
        <taxon>Alphaproteobacteria</taxon>
        <taxon>Maricaulales</taxon>
        <taxon>Maricaulaceae</taxon>
        <taxon>Maricaulis</taxon>
    </lineage>
</organism>
<reference evidence="1 2" key="1">
    <citation type="submission" date="2006-08" db="EMBL/GenBank/DDBJ databases">
        <title>Complete sequence of Maricaulis maris MCS10.</title>
        <authorList>
            <consortium name="US DOE Joint Genome Institute"/>
            <person name="Copeland A."/>
            <person name="Lucas S."/>
            <person name="Lapidus A."/>
            <person name="Barry K."/>
            <person name="Detter J.C."/>
            <person name="Glavina del Rio T."/>
            <person name="Hammon N."/>
            <person name="Israni S."/>
            <person name="Dalin E."/>
            <person name="Tice H."/>
            <person name="Pitluck S."/>
            <person name="Saunders E."/>
            <person name="Brettin T."/>
            <person name="Bruce D."/>
            <person name="Han C."/>
            <person name="Tapia R."/>
            <person name="Gilna P."/>
            <person name="Schmutz J."/>
            <person name="Larimer F."/>
            <person name="Land M."/>
            <person name="Hauser L."/>
            <person name="Kyrpides N."/>
            <person name="Mikhailova N."/>
            <person name="Viollier P."/>
            <person name="Stephens C."/>
            <person name="Richardson P."/>
        </authorList>
    </citation>
    <scope>NUCLEOTIDE SEQUENCE [LARGE SCALE GENOMIC DNA]</scope>
    <source>
        <strain evidence="1 2">MCS10</strain>
    </source>
</reference>
<dbReference type="PANTHER" id="PTHR42905">
    <property type="entry name" value="PHOSPHOENOLPYRUVATE CARBOXYLASE"/>
    <property type="match status" value="1"/>
</dbReference>
<dbReference type="InterPro" id="IPR039556">
    <property type="entry name" value="ICL/PEPM"/>
</dbReference>